<proteinExistence type="predicted"/>
<reference evidence="5" key="1">
    <citation type="submission" date="2016-01" db="EMBL/GenBank/DDBJ databases">
        <authorList>
            <person name="Mitreva M."/>
            <person name="Pepin K.H."/>
            <person name="Mihindukulasuriya K.A."/>
            <person name="Fulton R."/>
            <person name="Fronick C."/>
            <person name="O'Laughlin M."/>
            <person name="Miner T."/>
            <person name="Herter B."/>
            <person name="Rosa B.A."/>
            <person name="Cordes M."/>
            <person name="Tomlinson C."/>
            <person name="Wollam A."/>
            <person name="Palsikar V.B."/>
            <person name="Mardis E.R."/>
            <person name="Wilson R.K."/>
        </authorList>
    </citation>
    <scope>NUCLEOTIDE SEQUENCE [LARGE SCALE GENOMIC DNA]</scope>
    <source>
        <strain evidence="5">DNF00729</strain>
    </source>
</reference>
<dbReference type="RefSeq" id="WP_068368876.1">
    <property type="nucleotide sequence ID" value="NZ_CAIJCT010000004.1"/>
</dbReference>
<evidence type="ECO:0008006" key="6">
    <source>
        <dbReference type="Google" id="ProtNLM"/>
    </source>
</evidence>
<protein>
    <recommendedName>
        <fullName evidence="6">RNA-binding protein</fullName>
    </recommendedName>
</protein>
<dbReference type="CDD" id="cd06088">
    <property type="entry name" value="KOW_RPL14"/>
    <property type="match status" value="1"/>
</dbReference>
<dbReference type="AlphaFoldDB" id="A0A134ACS7"/>
<dbReference type="GO" id="GO:1990904">
    <property type="term" value="C:ribonucleoprotein complex"/>
    <property type="evidence" value="ECO:0007669"/>
    <property type="project" value="UniProtKB-KW"/>
</dbReference>
<feature type="region of interest" description="Disordered" evidence="3">
    <location>
        <begin position="49"/>
        <end position="68"/>
    </location>
</feature>
<keyword evidence="2" id="KW-0687">Ribonucleoprotein</keyword>
<dbReference type="OrthoDB" id="1683515at2"/>
<keyword evidence="5" id="KW-1185">Reference proteome</keyword>
<accession>A0A134ACS7</accession>
<sequence length="88" mass="10204">MIGTSDIRVGQVVKSKAGRDKEGFFVVLEVIDDRYLLLADGKRRTLDHPKRKKAMHLQKTHSLVDLKPEDRPLNDSYIRKQLSRFQEA</sequence>
<organism evidence="4 5">
    <name type="scientific">Aedoeadaptatus coxii</name>
    <dbReference type="NCBI Taxonomy" id="755172"/>
    <lineage>
        <taxon>Bacteria</taxon>
        <taxon>Bacillati</taxon>
        <taxon>Bacillota</taxon>
        <taxon>Tissierellia</taxon>
        <taxon>Tissierellales</taxon>
        <taxon>Peptoniphilaceae</taxon>
        <taxon>Aedoeadaptatus</taxon>
    </lineage>
</organism>
<evidence type="ECO:0000313" key="4">
    <source>
        <dbReference type="EMBL" id="KXB65340.1"/>
    </source>
</evidence>
<evidence type="ECO:0000256" key="1">
    <source>
        <dbReference type="ARBA" id="ARBA00022980"/>
    </source>
</evidence>
<dbReference type="GO" id="GO:0005840">
    <property type="term" value="C:ribosome"/>
    <property type="evidence" value="ECO:0007669"/>
    <property type="project" value="UniProtKB-KW"/>
</dbReference>
<evidence type="ECO:0000313" key="5">
    <source>
        <dbReference type="Proteomes" id="UP000070442"/>
    </source>
</evidence>
<dbReference type="InterPro" id="IPR041985">
    <property type="entry name" value="Ribosomal_eL14_KOW"/>
</dbReference>
<dbReference type="SUPFAM" id="SSF50104">
    <property type="entry name" value="Translation proteins SH3-like domain"/>
    <property type="match status" value="1"/>
</dbReference>
<evidence type="ECO:0000256" key="2">
    <source>
        <dbReference type="ARBA" id="ARBA00023274"/>
    </source>
</evidence>
<keyword evidence="1" id="KW-0689">Ribosomal protein</keyword>
<feature type="compositionally biased region" description="Basic residues" evidence="3">
    <location>
        <begin position="49"/>
        <end position="59"/>
    </location>
</feature>
<dbReference type="Gene3D" id="2.30.30.30">
    <property type="match status" value="1"/>
</dbReference>
<dbReference type="EMBL" id="LSDG01000043">
    <property type="protein sequence ID" value="KXB65340.1"/>
    <property type="molecule type" value="Genomic_DNA"/>
</dbReference>
<dbReference type="STRING" id="755172.HMPREF1863_01436"/>
<dbReference type="InterPro" id="IPR008991">
    <property type="entry name" value="Translation_prot_SH3-like_sf"/>
</dbReference>
<gene>
    <name evidence="4" type="ORF">HMPREF1863_01436</name>
</gene>
<comment type="caution">
    <text evidence="4">The sequence shown here is derived from an EMBL/GenBank/DDBJ whole genome shotgun (WGS) entry which is preliminary data.</text>
</comment>
<evidence type="ECO:0000256" key="3">
    <source>
        <dbReference type="SAM" id="MobiDB-lite"/>
    </source>
</evidence>
<dbReference type="Proteomes" id="UP000070442">
    <property type="component" value="Unassembled WGS sequence"/>
</dbReference>
<dbReference type="InterPro" id="IPR014722">
    <property type="entry name" value="Rib_uL2_dom2"/>
</dbReference>
<dbReference type="PATRIC" id="fig|755172.3.peg.1396"/>
<name>A0A134ACS7_9FIRM</name>